<gene>
    <name evidence="1" type="ORF">NNL38_07555</name>
</gene>
<proteinExistence type="predicted"/>
<name>A0ABY5GJI0_9GAMM</name>
<sequence length="134" mass="14243">MTNKMDASSVKPHCVFAKFAVLIALCAILVSPVFAGHGLPSPSFLQPYPSQAMPACCDHPVMSTVLGCHHAMSDPDASQASPCQNADCHTCSVPFAILTDHTLLTSPAVSPQFTEPVSHSHFLHEPLDRPPIDA</sequence>
<evidence type="ECO:0008006" key="3">
    <source>
        <dbReference type="Google" id="ProtNLM"/>
    </source>
</evidence>
<evidence type="ECO:0000313" key="2">
    <source>
        <dbReference type="Proteomes" id="UP001057998"/>
    </source>
</evidence>
<dbReference type="RefSeq" id="WP_255390402.1">
    <property type="nucleotide sequence ID" value="NZ_CP101508.1"/>
</dbReference>
<keyword evidence="2" id="KW-1185">Reference proteome</keyword>
<accession>A0ABY5GJI0</accession>
<evidence type="ECO:0000313" key="1">
    <source>
        <dbReference type="EMBL" id="UTV29073.1"/>
    </source>
</evidence>
<reference evidence="1" key="1">
    <citation type="submission" date="2022-07" db="EMBL/GenBank/DDBJ databases">
        <title>Genome sequencing of Photobacterium atrarenae GJH2-4.</title>
        <authorList>
            <person name="Park S.-J."/>
        </authorList>
    </citation>
    <scope>NUCLEOTIDE SEQUENCE</scope>
    <source>
        <strain evidence="1">GJH2-4</strain>
    </source>
</reference>
<protein>
    <recommendedName>
        <fullName evidence="3">DUF2946 domain-containing protein</fullName>
    </recommendedName>
</protein>
<dbReference type="Proteomes" id="UP001057998">
    <property type="component" value="Chromosome 1"/>
</dbReference>
<organism evidence="1 2">
    <name type="scientific">Photobacterium atrarenae</name>
    <dbReference type="NCBI Taxonomy" id="865757"/>
    <lineage>
        <taxon>Bacteria</taxon>
        <taxon>Pseudomonadati</taxon>
        <taxon>Pseudomonadota</taxon>
        <taxon>Gammaproteobacteria</taxon>
        <taxon>Vibrionales</taxon>
        <taxon>Vibrionaceae</taxon>
        <taxon>Photobacterium</taxon>
    </lineage>
</organism>
<dbReference type="EMBL" id="CP101508">
    <property type="protein sequence ID" value="UTV29073.1"/>
    <property type="molecule type" value="Genomic_DNA"/>
</dbReference>